<keyword evidence="3" id="KW-1185">Reference proteome</keyword>
<dbReference type="HOGENOM" id="CLU_771458_0_0_0"/>
<dbReference type="Proteomes" id="UP000006362">
    <property type="component" value="Chromosome"/>
</dbReference>
<dbReference type="STRING" id="648996.Theam_1065"/>
<dbReference type="AlphaFoldDB" id="E8T2D7"/>
<gene>
    <name evidence="2" type="ordered locus">Theam_1065</name>
</gene>
<feature type="chain" id="PRO_5003227315" description="SH3 type 3 domain protein" evidence="1">
    <location>
        <begin position="21"/>
        <end position="359"/>
    </location>
</feature>
<evidence type="ECO:0000256" key="1">
    <source>
        <dbReference type="SAM" id="SignalP"/>
    </source>
</evidence>
<dbReference type="EMBL" id="CP002444">
    <property type="protein sequence ID" value="ADU97032.1"/>
    <property type="molecule type" value="Genomic_DNA"/>
</dbReference>
<feature type="signal peptide" evidence="1">
    <location>
        <begin position="1"/>
        <end position="20"/>
    </location>
</feature>
<protein>
    <recommendedName>
        <fullName evidence="4">SH3 type 3 domain protein</fullName>
    </recommendedName>
</protein>
<evidence type="ECO:0000313" key="2">
    <source>
        <dbReference type="EMBL" id="ADU97032.1"/>
    </source>
</evidence>
<evidence type="ECO:0000313" key="3">
    <source>
        <dbReference type="Proteomes" id="UP000006362"/>
    </source>
</evidence>
<proteinExistence type="predicted"/>
<accession>E8T2D7</accession>
<dbReference type="KEGG" id="tam:Theam_1065"/>
<keyword evidence="1" id="KW-0732">Signal</keyword>
<name>E8T2D7_THEA1</name>
<dbReference type="OrthoDB" id="13449at2"/>
<dbReference type="RefSeq" id="WP_013537818.1">
    <property type="nucleotide sequence ID" value="NC_014926.1"/>
</dbReference>
<evidence type="ECO:0008006" key="4">
    <source>
        <dbReference type="Google" id="ProtNLM"/>
    </source>
</evidence>
<dbReference type="eggNOG" id="ENOG5033R7A">
    <property type="taxonomic scope" value="Bacteria"/>
</dbReference>
<organism evidence="2 3">
    <name type="scientific">Thermovibrio ammonificans (strain DSM 15698 / JCM 12110 / HB-1)</name>
    <dbReference type="NCBI Taxonomy" id="648996"/>
    <lineage>
        <taxon>Bacteria</taxon>
        <taxon>Pseudomonadati</taxon>
        <taxon>Aquificota</taxon>
        <taxon>Aquificia</taxon>
        <taxon>Desulfurobacteriales</taxon>
        <taxon>Desulfurobacteriaceae</taxon>
        <taxon>Thermovibrio</taxon>
    </lineage>
</organism>
<sequence length="359" mass="40606">MRKAILALALTAATSYAASAGSATVLTNQLSLRSYPNGELTETVESGQSLELSSLFNFWGLSEKGWFGVDYTEFSFPKLLKTGSIELKLCTLNESLGTVKEGTTGVVAGETEDYYEVAFGGKLYRVPKNSCTPFSDTFSIEVVNFKATLKGPEGNRDVPSGTALLQDSSGRFFFKGRFYNSIEFPQLKGEVDREILLKEINRIIDIFNSAKFSSPLADRLGYYVKTLPVRNEDLRIVKTPNGVGVFVKLKYRFFTKEGKPIDDRKTRLFLKRSNFIFWKNLTQELFGLGVNKFVELDIYRFNGSGGYENCGFVASSYHFYRLYGFKNWRDFIDHSESNLSEDLWFFADQVYERVEGNGD</sequence>
<reference evidence="2" key="1">
    <citation type="submission" date="2011-01" db="EMBL/GenBank/DDBJ databases">
        <title>Complete sequence of chromosome of Thermovibrio ammonificans HB-1.</title>
        <authorList>
            <consortium name="US DOE Joint Genome Institute"/>
            <person name="Lucas S."/>
            <person name="Copeland A."/>
            <person name="Lapidus A."/>
            <person name="Cheng J.-F."/>
            <person name="Goodwin L."/>
            <person name="Pitluck S."/>
            <person name="Davenport K."/>
            <person name="Detter J.C."/>
            <person name="Han C."/>
            <person name="Tapia R."/>
            <person name="Land M."/>
            <person name="Hauser L."/>
            <person name="Kyrpides N."/>
            <person name="Ivanova N."/>
            <person name="Ovchinnikova G."/>
            <person name="Vetriani C."/>
            <person name="Woyke T."/>
        </authorList>
    </citation>
    <scope>NUCLEOTIDE SEQUENCE [LARGE SCALE GENOMIC DNA]</scope>
    <source>
        <strain evidence="2">HB-1</strain>
    </source>
</reference>